<evidence type="ECO:0000313" key="4">
    <source>
        <dbReference type="Proteomes" id="UP000005387"/>
    </source>
</evidence>
<keyword evidence="2" id="KW-1133">Transmembrane helix</keyword>
<dbReference type="OrthoDB" id="2988583at2"/>
<keyword evidence="2" id="KW-0472">Membrane</keyword>
<sequence>MPYTNGNLALQPKRKHEQQKQVVRETTRTVVTKRTLPMGEKLRYLLTIIGVVFVLFFIVSRYADVYKIKYETKKMTDAQMKLTTDIQELQQQVETLKSPDYLAKQAAKNGYSFPVDDAGKEITVRKKNAESSPDARN</sequence>
<proteinExistence type="predicted"/>
<evidence type="ECO:0000256" key="1">
    <source>
        <dbReference type="SAM" id="MobiDB-lite"/>
    </source>
</evidence>
<dbReference type="eggNOG" id="COG4839">
    <property type="taxonomic scope" value="Bacteria"/>
</dbReference>
<dbReference type="STRING" id="717606.PaecuDRAFT_0323"/>
<dbReference type="AlphaFoldDB" id="E0I3E8"/>
<evidence type="ECO:0000313" key="3">
    <source>
        <dbReference type="EMBL" id="EFM12812.1"/>
    </source>
</evidence>
<dbReference type="EMBL" id="AEDD01000001">
    <property type="protein sequence ID" value="EFM12812.1"/>
    <property type="molecule type" value="Genomic_DNA"/>
</dbReference>
<organism evidence="3 4">
    <name type="scientific">Paenibacillus curdlanolyticus YK9</name>
    <dbReference type="NCBI Taxonomy" id="717606"/>
    <lineage>
        <taxon>Bacteria</taxon>
        <taxon>Bacillati</taxon>
        <taxon>Bacillota</taxon>
        <taxon>Bacilli</taxon>
        <taxon>Bacillales</taxon>
        <taxon>Paenibacillaceae</taxon>
        <taxon>Paenibacillus</taxon>
    </lineage>
</organism>
<feature type="transmembrane region" description="Helical" evidence="2">
    <location>
        <begin position="44"/>
        <end position="63"/>
    </location>
</feature>
<dbReference type="InterPro" id="IPR007060">
    <property type="entry name" value="FtsL/DivIC"/>
</dbReference>
<dbReference type="Proteomes" id="UP000005387">
    <property type="component" value="Unassembled WGS sequence"/>
</dbReference>
<name>E0I3E8_9BACL</name>
<keyword evidence="2" id="KW-0812">Transmembrane</keyword>
<evidence type="ECO:0000256" key="2">
    <source>
        <dbReference type="SAM" id="Phobius"/>
    </source>
</evidence>
<protein>
    <submittedName>
        <fullName evidence="3">Septum formation initiator</fullName>
    </submittedName>
</protein>
<feature type="region of interest" description="Disordered" evidence="1">
    <location>
        <begin position="1"/>
        <end position="26"/>
    </location>
</feature>
<dbReference type="Pfam" id="PF04977">
    <property type="entry name" value="DivIC"/>
    <property type="match status" value="1"/>
</dbReference>
<accession>E0I3E8</accession>
<reference evidence="3 4" key="1">
    <citation type="submission" date="2010-07" db="EMBL/GenBank/DDBJ databases">
        <title>The draft genome of Paenibacillus curdlanolyticus YK9.</title>
        <authorList>
            <consortium name="US DOE Joint Genome Institute (JGI-PGF)"/>
            <person name="Lucas S."/>
            <person name="Copeland A."/>
            <person name="Lapidus A."/>
            <person name="Cheng J.-F."/>
            <person name="Bruce D."/>
            <person name="Goodwin L."/>
            <person name="Pitluck S."/>
            <person name="Land M.L."/>
            <person name="Hauser L."/>
            <person name="Chang Y.-J."/>
            <person name="Jeffries C."/>
            <person name="Anderson I.J."/>
            <person name="Johnson E."/>
            <person name="Loganathan U."/>
            <person name="Mulhopadhyay B."/>
            <person name="Kyrpides N."/>
            <person name="Woyke T.J."/>
        </authorList>
    </citation>
    <scope>NUCLEOTIDE SEQUENCE [LARGE SCALE GENOMIC DNA]</scope>
    <source>
        <strain evidence="3 4">YK9</strain>
    </source>
</reference>
<keyword evidence="4" id="KW-1185">Reference proteome</keyword>
<gene>
    <name evidence="3" type="ORF">PaecuDRAFT_0323</name>
</gene>
<dbReference type="RefSeq" id="WP_006036340.1">
    <property type="nucleotide sequence ID" value="NZ_AEDD01000001.1"/>
</dbReference>